<dbReference type="EMBL" id="JBFOLK010000013">
    <property type="protein sequence ID" value="KAL2467154.1"/>
    <property type="molecule type" value="Genomic_DNA"/>
</dbReference>
<feature type="domain" description="Transposase MuDR plant" evidence="2">
    <location>
        <begin position="129"/>
        <end position="186"/>
    </location>
</feature>
<sequence length="265" mass="30664">MDISTVAEECLLEEEDKDDASGGENNDRDIDEDELDVLDVQPLHFNDSEDEVNDGEFIFDKNAPERIAMGLNSDPLVEEAHIVVAEEGVDLDESYSPSSEELHTDYSSGEENNYRFPNFVPEKELFDPKFEVGKTFTDMELFRKAVKNHGFVTRCNFRFRPNDDRRAQAVCKLDCKWRIWASLNKKLGCVQVKSYTPIHTCSRDSTNRHCTAKYVAERYLETFKIDPEWNSKLIRKAVKDDLKLNINKVTSWRARRWARILIQGG</sequence>
<dbReference type="Proteomes" id="UP001604336">
    <property type="component" value="Unassembled WGS sequence"/>
</dbReference>
<proteinExistence type="predicted"/>
<dbReference type="AlphaFoldDB" id="A0ABD1PW26"/>
<dbReference type="PANTHER" id="PTHR31973">
    <property type="entry name" value="POLYPROTEIN, PUTATIVE-RELATED"/>
    <property type="match status" value="1"/>
</dbReference>
<keyword evidence="4" id="KW-1185">Reference proteome</keyword>
<evidence type="ECO:0000313" key="4">
    <source>
        <dbReference type="Proteomes" id="UP001604336"/>
    </source>
</evidence>
<dbReference type="InterPro" id="IPR004332">
    <property type="entry name" value="Transposase_MuDR"/>
</dbReference>
<organism evidence="3 4">
    <name type="scientific">Abeliophyllum distichum</name>
    <dbReference type="NCBI Taxonomy" id="126358"/>
    <lineage>
        <taxon>Eukaryota</taxon>
        <taxon>Viridiplantae</taxon>
        <taxon>Streptophyta</taxon>
        <taxon>Embryophyta</taxon>
        <taxon>Tracheophyta</taxon>
        <taxon>Spermatophyta</taxon>
        <taxon>Magnoliopsida</taxon>
        <taxon>eudicotyledons</taxon>
        <taxon>Gunneridae</taxon>
        <taxon>Pentapetalae</taxon>
        <taxon>asterids</taxon>
        <taxon>lamiids</taxon>
        <taxon>Lamiales</taxon>
        <taxon>Oleaceae</taxon>
        <taxon>Forsythieae</taxon>
        <taxon>Abeliophyllum</taxon>
    </lineage>
</organism>
<protein>
    <submittedName>
        <fullName evidence="3">DBD Tnp Mut domain-containing protein</fullName>
    </submittedName>
</protein>
<dbReference type="PANTHER" id="PTHR31973:SF191">
    <property type="entry name" value="OS05G0489400 PROTEIN"/>
    <property type="match status" value="1"/>
</dbReference>
<gene>
    <name evidence="3" type="ORF">Adt_43005</name>
</gene>
<accession>A0ABD1PW26</accession>
<evidence type="ECO:0000259" key="2">
    <source>
        <dbReference type="Pfam" id="PF03108"/>
    </source>
</evidence>
<evidence type="ECO:0000313" key="3">
    <source>
        <dbReference type="EMBL" id="KAL2467154.1"/>
    </source>
</evidence>
<name>A0ABD1PW26_9LAMI</name>
<feature type="region of interest" description="Disordered" evidence="1">
    <location>
        <begin position="11"/>
        <end position="33"/>
    </location>
</feature>
<evidence type="ECO:0000256" key="1">
    <source>
        <dbReference type="SAM" id="MobiDB-lite"/>
    </source>
</evidence>
<reference evidence="4" key="1">
    <citation type="submission" date="2024-07" db="EMBL/GenBank/DDBJ databases">
        <title>Two chromosome-level genome assemblies of Korean endemic species Abeliophyllum distichum and Forsythia ovata (Oleaceae).</title>
        <authorList>
            <person name="Jang H."/>
        </authorList>
    </citation>
    <scope>NUCLEOTIDE SEQUENCE [LARGE SCALE GENOMIC DNA]</scope>
</reference>
<dbReference type="Pfam" id="PF03108">
    <property type="entry name" value="DBD_Tnp_Mut"/>
    <property type="match status" value="1"/>
</dbReference>
<comment type="caution">
    <text evidence="3">The sequence shown here is derived from an EMBL/GenBank/DDBJ whole genome shotgun (WGS) entry which is preliminary data.</text>
</comment>